<feature type="domain" description="Fucosyltransferase C-terminal" evidence="4">
    <location>
        <begin position="125"/>
        <end position="234"/>
    </location>
</feature>
<dbReference type="PANTHER" id="PTHR11929">
    <property type="entry name" value="ALPHA- 1,3 -FUCOSYLTRANSFERASE"/>
    <property type="match status" value="1"/>
</dbReference>
<evidence type="ECO:0000256" key="1">
    <source>
        <dbReference type="ARBA" id="ARBA00008919"/>
    </source>
</evidence>
<keyword evidence="3" id="KW-0808">Transferase</keyword>
<dbReference type="InterPro" id="IPR055270">
    <property type="entry name" value="Glyco_tran_10_C"/>
</dbReference>
<evidence type="ECO:0000256" key="2">
    <source>
        <dbReference type="ARBA" id="ARBA00022676"/>
    </source>
</evidence>
<dbReference type="AlphaFoldDB" id="A0A6C0DAM8"/>
<name>A0A6C0DAM8_9ZZZZ</name>
<protein>
    <recommendedName>
        <fullName evidence="4">Fucosyltransferase C-terminal domain-containing protein</fullName>
    </recommendedName>
</protein>
<comment type="similarity">
    <text evidence="1">Belongs to the glycosyltransferase 10 family.</text>
</comment>
<sequence>MTLKIRIFSSFGDSSKCKDIYERLCEAPTLSNYGLDKEIYITNGDDYTHVLILNTAMPDIKHIPKQNVVGLAFEPPVYLGLTEEFVQYAIKYIGKYYIGDTMGLPEPFIEKFSYMWHNPILKQLPVKTKIVSIMISDKASLEGHVYRHELVQKILQTNLPIDIYGRGCKYYEHLNDQRIIGEFVEGEPYNDYQYHICIENCQTNDYFSEKILNPLLANTIPIYLGCRNIDQYFPNMVIKLSGNIEADISMLRQLIIDTKFEKPGIIVDIEKVKNTIYLLRNIDTIFT</sequence>
<proteinExistence type="inferred from homology"/>
<evidence type="ECO:0000313" key="5">
    <source>
        <dbReference type="EMBL" id="QHT13928.1"/>
    </source>
</evidence>
<evidence type="ECO:0000256" key="3">
    <source>
        <dbReference type="ARBA" id="ARBA00022679"/>
    </source>
</evidence>
<dbReference type="InterPro" id="IPR001503">
    <property type="entry name" value="Glyco_trans_10"/>
</dbReference>
<accession>A0A6C0DAM8</accession>
<dbReference type="PANTHER" id="PTHR11929:SF194">
    <property type="entry name" value="ALPHA-(1,3)-FUCOSYLTRANSFERASE 10"/>
    <property type="match status" value="1"/>
</dbReference>
<organism evidence="5">
    <name type="scientific">viral metagenome</name>
    <dbReference type="NCBI Taxonomy" id="1070528"/>
    <lineage>
        <taxon>unclassified sequences</taxon>
        <taxon>metagenomes</taxon>
        <taxon>organismal metagenomes</taxon>
    </lineage>
</organism>
<dbReference type="Gene3D" id="3.40.50.11660">
    <property type="entry name" value="Glycosyl transferase family 10, C-terminal domain"/>
    <property type="match status" value="1"/>
</dbReference>
<dbReference type="EMBL" id="MN739577">
    <property type="protein sequence ID" value="QHT13928.1"/>
    <property type="molecule type" value="Genomic_DNA"/>
</dbReference>
<keyword evidence="2" id="KW-0328">Glycosyltransferase</keyword>
<dbReference type="GO" id="GO:0008417">
    <property type="term" value="F:fucosyltransferase activity"/>
    <property type="evidence" value="ECO:0007669"/>
    <property type="project" value="InterPro"/>
</dbReference>
<evidence type="ECO:0000259" key="4">
    <source>
        <dbReference type="Pfam" id="PF00852"/>
    </source>
</evidence>
<reference evidence="5" key="1">
    <citation type="journal article" date="2020" name="Nature">
        <title>Giant virus diversity and host interactions through global metagenomics.</title>
        <authorList>
            <person name="Schulz F."/>
            <person name="Roux S."/>
            <person name="Paez-Espino D."/>
            <person name="Jungbluth S."/>
            <person name="Walsh D.A."/>
            <person name="Denef V.J."/>
            <person name="McMahon K.D."/>
            <person name="Konstantinidis K.T."/>
            <person name="Eloe-Fadrosh E.A."/>
            <person name="Kyrpides N.C."/>
            <person name="Woyke T."/>
        </authorList>
    </citation>
    <scope>NUCLEOTIDE SEQUENCE</scope>
    <source>
        <strain evidence="5">GVMAG-M-3300023174-134</strain>
    </source>
</reference>
<dbReference type="Pfam" id="PF00852">
    <property type="entry name" value="Glyco_transf_10"/>
    <property type="match status" value="1"/>
</dbReference>
<dbReference type="InterPro" id="IPR038577">
    <property type="entry name" value="GT10-like_C_sf"/>
</dbReference>
<dbReference type="SUPFAM" id="SSF53756">
    <property type="entry name" value="UDP-Glycosyltransferase/glycogen phosphorylase"/>
    <property type="match status" value="1"/>
</dbReference>
<dbReference type="GO" id="GO:0016020">
    <property type="term" value="C:membrane"/>
    <property type="evidence" value="ECO:0007669"/>
    <property type="project" value="InterPro"/>
</dbReference>